<accession>A0A8S0TLG4</accession>
<feature type="non-terminal residue" evidence="1">
    <location>
        <position position="58"/>
    </location>
</feature>
<dbReference type="Proteomes" id="UP000594638">
    <property type="component" value="Unassembled WGS sequence"/>
</dbReference>
<evidence type="ECO:0000313" key="1">
    <source>
        <dbReference type="EMBL" id="CAA3006241.1"/>
    </source>
</evidence>
<dbReference type="EMBL" id="CACTIH010007258">
    <property type="protein sequence ID" value="CAA3006241.1"/>
    <property type="molecule type" value="Genomic_DNA"/>
</dbReference>
<sequence>AIESLDKGVLFTHQRASSAQPQAPRQAFRFVDFRSGHSLIQSPALYLHWLMKWLLQVA</sequence>
<reference evidence="1 2" key="1">
    <citation type="submission" date="2019-12" db="EMBL/GenBank/DDBJ databases">
        <authorList>
            <person name="Alioto T."/>
            <person name="Alioto T."/>
            <person name="Gomez Garrido J."/>
        </authorList>
    </citation>
    <scope>NUCLEOTIDE SEQUENCE [LARGE SCALE GENOMIC DNA]</scope>
</reference>
<keyword evidence="2" id="KW-1185">Reference proteome</keyword>
<dbReference type="AlphaFoldDB" id="A0A8S0TLG4"/>
<organism evidence="1 2">
    <name type="scientific">Olea europaea subsp. europaea</name>
    <dbReference type="NCBI Taxonomy" id="158383"/>
    <lineage>
        <taxon>Eukaryota</taxon>
        <taxon>Viridiplantae</taxon>
        <taxon>Streptophyta</taxon>
        <taxon>Embryophyta</taxon>
        <taxon>Tracheophyta</taxon>
        <taxon>Spermatophyta</taxon>
        <taxon>Magnoliopsida</taxon>
        <taxon>eudicotyledons</taxon>
        <taxon>Gunneridae</taxon>
        <taxon>Pentapetalae</taxon>
        <taxon>asterids</taxon>
        <taxon>lamiids</taxon>
        <taxon>Lamiales</taxon>
        <taxon>Oleaceae</taxon>
        <taxon>Oleeae</taxon>
        <taxon>Olea</taxon>
    </lineage>
</organism>
<evidence type="ECO:0000313" key="2">
    <source>
        <dbReference type="Proteomes" id="UP000594638"/>
    </source>
</evidence>
<protein>
    <submittedName>
        <fullName evidence="1">Uncharacterized protein</fullName>
    </submittedName>
</protein>
<feature type="non-terminal residue" evidence="1">
    <location>
        <position position="1"/>
    </location>
</feature>
<gene>
    <name evidence="1" type="ORF">OLEA9_A086378</name>
</gene>
<dbReference type="Gramene" id="OE9A086378T1">
    <property type="protein sequence ID" value="OE9A086378C1"/>
    <property type="gene ID" value="OE9A086378"/>
</dbReference>
<proteinExistence type="predicted"/>
<name>A0A8S0TLG4_OLEEU</name>
<comment type="caution">
    <text evidence="1">The sequence shown here is derived from an EMBL/GenBank/DDBJ whole genome shotgun (WGS) entry which is preliminary data.</text>
</comment>